<keyword evidence="2" id="KW-1185">Reference proteome</keyword>
<comment type="caution">
    <text evidence="1">The sequence shown here is derived from an EMBL/GenBank/DDBJ whole genome shotgun (WGS) entry which is preliminary data.</text>
</comment>
<sequence>MIYLLLGWVALSLPVLASWYADRGRRLIRHVRSSTARLKARLVAALRRRLWRLLADRSAEENRDAPQGVPLHPGS</sequence>
<dbReference type="Proteomes" id="UP000660265">
    <property type="component" value="Unassembled WGS sequence"/>
</dbReference>
<reference evidence="2" key="1">
    <citation type="journal article" date="2019" name="Int. J. Syst. Evol. Microbiol.">
        <title>The Global Catalogue of Microorganisms (GCM) 10K type strain sequencing project: providing services to taxonomists for standard genome sequencing and annotation.</title>
        <authorList>
            <consortium name="The Broad Institute Genomics Platform"/>
            <consortium name="The Broad Institute Genome Sequencing Center for Infectious Disease"/>
            <person name="Wu L."/>
            <person name="Ma J."/>
        </authorList>
    </citation>
    <scope>NUCLEOTIDE SEQUENCE [LARGE SCALE GENOMIC DNA]</scope>
    <source>
        <strain evidence="2">CGMCC 4.7275</strain>
    </source>
</reference>
<evidence type="ECO:0000313" key="1">
    <source>
        <dbReference type="EMBL" id="GGK13065.1"/>
    </source>
</evidence>
<dbReference type="EMBL" id="BMMV01000018">
    <property type="protein sequence ID" value="GGK13065.1"/>
    <property type="molecule type" value="Genomic_DNA"/>
</dbReference>
<proteinExistence type="predicted"/>
<gene>
    <name evidence="1" type="ORF">GCM10011583_51280</name>
</gene>
<accession>A0ABQ2EMD5</accession>
<protein>
    <submittedName>
        <fullName evidence="1">Uncharacterized protein</fullName>
    </submittedName>
</protein>
<evidence type="ECO:0000313" key="2">
    <source>
        <dbReference type="Proteomes" id="UP000660265"/>
    </source>
</evidence>
<name>A0ABQ2EMD5_9ACTN</name>
<organism evidence="1 2">
    <name type="scientific">Streptomyces camponoticapitis</name>
    <dbReference type="NCBI Taxonomy" id="1616125"/>
    <lineage>
        <taxon>Bacteria</taxon>
        <taxon>Bacillati</taxon>
        <taxon>Actinomycetota</taxon>
        <taxon>Actinomycetes</taxon>
        <taxon>Kitasatosporales</taxon>
        <taxon>Streptomycetaceae</taxon>
        <taxon>Streptomyces</taxon>
    </lineage>
</organism>